<dbReference type="Proteomes" id="UP000007841">
    <property type="component" value="Chromosome"/>
</dbReference>
<dbReference type="STRING" id="1125630.KPHS_13390"/>
<accession>A0A0H3GPG9</accession>
<name>A0A0H3GPG9_KLEPH</name>
<keyword evidence="2" id="KW-1185">Reference proteome</keyword>
<dbReference type="AlphaFoldDB" id="A0A0H3GPG9"/>
<reference evidence="1 2" key="1">
    <citation type="journal article" date="2012" name="J. Bacteriol.">
        <title>Complete genome sequence of Klebsiella pneumoniae subsp. pneumoniae HS11286, a multidrug-resistant strain isolated from human sputum.</title>
        <authorList>
            <person name="Liu P."/>
            <person name="Li P."/>
            <person name="Jiang X."/>
            <person name="Bi D."/>
            <person name="Xie Y."/>
            <person name="Tai C."/>
            <person name="Deng Z."/>
            <person name="Rajakumar K."/>
            <person name="Ou H.Y."/>
        </authorList>
    </citation>
    <scope>NUCLEOTIDE SEQUENCE [LARGE SCALE GENOMIC DNA]</scope>
    <source>
        <strain evidence="1 2">HS11286</strain>
    </source>
</reference>
<proteinExistence type="predicted"/>
<dbReference type="KEGG" id="kpm:KPHS_13390"/>
<evidence type="ECO:0000313" key="1">
    <source>
        <dbReference type="EMBL" id="AEW60037.1"/>
    </source>
</evidence>
<dbReference type="RefSeq" id="YP_005225639.1">
    <property type="nucleotide sequence ID" value="NC_016845.1"/>
</dbReference>
<dbReference type="PATRIC" id="fig|1125630.4.peg.1301"/>
<dbReference type="RefSeq" id="WP_004217907.1">
    <property type="nucleotide sequence ID" value="NC_016845.1"/>
</dbReference>
<dbReference type="EMBL" id="CP003200">
    <property type="protein sequence ID" value="AEW60037.1"/>
    <property type="molecule type" value="Genomic_DNA"/>
</dbReference>
<dbReference type="GeneID" id="11846340"/>
<protein>
    <submittedName>
        <fullName evidence="1">Uncharacterized protein</fullName>
    </submittedName>
</protein>
<evidence type="ECO:0000313" key="2">
    <source>
        <dbReference type="Proteomes" id="UP000007841"/>
    </source>
</evidence>
<gene>
    <name evidence="1" type="ordered locus">KPHS_13390</name>
</gene>
<organism evidence="1 2">
    <name type="scientific">Klebsiella pneumoniae subsp. pneumoniae (strain HS11286)</name>
    <dbReference type="NCBI Taxonomy" id="1125630"/>
    <lineage>
        <taxon>Bacteria</taxon>
        <taxon>Pseudomonadati</taxon>
        <taxon>Pseudomonadota</taxon>
        <taxon>Gammaproteobacteria</taxon>
        <taxon>Enterobacterales</taxon>
        <taxon>Enterobacteriaceae</taxon>
        <taxon>Klebsiella/Raoultella group</taxon>
        <taxon>Klebsiella</taxon>
        <taxon>Klebsiella pneumoniae complex</taxon>
    </lineage>
</organism>
<sequence>MTFEDNEAVSDATPLEAAAIGALQPASATIARRKSLCNCLPVYFI</sequence>
<dbReference type="HOGENOM" id="CLU_3201000_0_0_6"/>